<organism evidence="1 2">
    <name type="scientific">Adhaeribacter arboris</name>
    <dbReference type="NCBI Taxonomy" id="2072846"/>
    <lineage>
        <taxon>Bacteria</taxon>
        <taxon>Pseudomonadati</taxon>
        <taxon>Bacteroidota</taxon>
        <taxon>Cytophagia</taxon>
        <taxon>Cytophagales</taxon>
        <taxon>Hymenobacteraceae</taxon>
        <taxon>Adhaeribacter</taxon>
    </lineage>
</organism>
<comment type="caution">
    <text evidence="1">The sequence shown here is derived from an EMBL/GenBank/DDBJ whole genome shotgun (WGS) entry which is preliminary data.</text>
</comment>
<name>A0A2T2YF43_9BACT</name>
<evidence type="ECO:0000313" key="1">
    <source>
        <dbReference type="EMBL" id="PSR54135.1"/>
    </source>
</evidence>
<keyword evidence="2" id="KW-1185">Reference proteome</keyword>
<dbReference type="Proteomes" id="UP000240357">
    <property type="component" value="Unassembled WGS sequence"/>
</dbReference>
<reference evidence="1 2" key="1">
    <citation type="submission" date="2018-03" db="EMBL/GenBank/DDBJ databases">
        <title>Adhaeribacter sp. HMF7605 Genome sequencing and assembly.</title>
        <authorList>
            <person name="Kang H."/>
            <person name="Kang J."/>
            <person name="Cha I."/>
            <person name="Kim H."/>
            <person name="Joh K."/>
        </authorList>
    </citation>
    <scope>NUCLEOTIDE SEQUENCE [LARGE SCALE GENOMIC DNA]</scope>
    <source>
        <strain evidence="1 2">HMF7605</strain>
    </source>
</reference>
<accession>A0A2T2YF43</accession>
<dbReference type="AlphaFoldDB" id="A0A2T2YF43"/>
<dbReference type="EMBL" id="PYFT01000001">
    <property type="protein sequence ID" value="PSR54135.1"/>
    <property type="molecule type" value="Genomic_DNA"/>
</dbReference>
<evidence type="ECO:0000313" key="2">
    <source>
        <dbReference type="Proteomes" id="UP000240357"/>
    </source>
</evidence>
<gene>
    <name evidence="1" type="ORF">AHMF7605_11695</name>
</gene>
<sequence>MLYTFSYNNKDFTAQIGQTPRYLQVNDFSGPLTRYQIKDVRIAMDLETITVEYIPVLVDVHGEIRSAGTITTFTATTQENWQYFYDNARSGEAIEKMILNGLLIHLEGITLFNPVTGEVEAPE</sequence>
<dbReference type="RefSeq" id="WP_106929510.1">
    <property type="nucleotide sequence ID" value="NZ_PYFT01000001.1"/>
</dbReference>
<protein>
    <submittedName>
        <fullName evidence="1">Uncharacterized protein</fullName>
    </submittedName>
</protein>
<proteinExistence type="predicted"/>